<dbReference type="InParanoid" id="G0QYZ9"/>
<proteinExistence type="predicted"/>
<dbReference type="eggNOG" id="ENOG502R2M5">
    <property type="taxonomic scope" value="Eukaryota"/>
</dbReference>
<dbReference type="AlphaFoldDB" id="G0QYZ9"/>
<evidence type="ECO:0000313" key="2">
    <source>
        <dbReference type="EMBL" id="EGR29570.1"/>
    </source>
</evidence>
<evidence type="ECO:0000256" key="1">
    <source>
        <dbReference type="SAM" id="Coils"/>
    </source>
</evidence>
<accession>G0QYZ9</accession>
<protein>
    <submittedName>
        <fullName evidence="2">Uncharacterized protein</fullName>
    </submittedName>
</protein>
<dbReference type="STRING" id="857967.G0QYZ9"/>
<dbReference type="OrthoDB" id="436703at2759"/>
<dbReference type="EMBL" id="GL984132">
    <property type="protein sequence ID" value="EGR29570.1"/>
    <property type="molecule type" value="Genomic_DNA"/>
</dbReference>
<keyword evidence="3" id="KW-1185">Reference proteome</keyword>
<keyword evidence="1" id="KW-0175">Coiled coil</keyword>
<reference evidence="2 3" key="1">
    <citation type="submission" date="2011-07" db="EMBL/GenBank/DDBJ databases">
        <authorList>
            <person name="Coyne R."/>
            <person name="Brami D."/>
            <person name="Johnson J."/>
            <person name="Hostetler J."/>
            <person name="Hannick L."/>
            <person name="Clark T."/>
            <person name="Cassidy-Hanley D."/>
            <person name="Inman J."/>
        </authorList>
    </citation>
    <scope>NUCLEOTIDE SEQUENCE [LARGE SCALE GENOMIC DNA]</scope>
    <source>
        <strain evidence="2 3">G5</strain>
    </source>
</reference>
<evidence type="ECO:0000313" key="3">
    <source>
        <dbReference type="Proteomes" id="UP000008983"/>
    </source>
</evidence>
<sequence>MDKMAFTTGSLSVANGYPVQTQNPACLKGKIKNIEETAKLISDQLSKHKIDFKMLKTEKNTLEQVLKVKNSDIKNTLSNELKRLEDEMKRHFIHQKAESGRIQNQINNLKAEKAALSQTLNGLDNRIFDMENGVGENLRK</sequence>
<gene>
    <name evidence="2" type="ORF">IMG5_153420</name>
</gene>
<organism evidence="2 3">
    <name type="scientific">Ichthyophthirius multifiliis</name>
    <name type="common">White spot disease agent</name>
    <name type="synonym">Ich</name>
    <dbReference type="NCBI Taxonomy" id="5932"/>
    <lineage>
        <taxon>Eukaryota</taxon>
        <taxon>Sar</taxon>
        <taxon>Alveolata</taxon>
        <taxon>Ciliophora</taxon>
        <taxon>Intramacronucleata</taxon>
        <taxon>Oligohymenophorea</taxon>
        <taxon>Hymenostomatida</taxon>
        <taxon>Ophryoglenina</taxon>
        <taxon>Ichthyophthirius</taxon>
    </lineage>
</organism>
<dbReference type="RefSeq" id="XP_004030806.1">
    <property type="nucleotide sequence ID" value="XM_004030758.1"/>
</dbReference>
<dbReference type="Proteomes" id="UP000008983">
    <property type="component" value="Unassembled WGS sequence"/>
</dbReference>
<name>G0QYZ9_ICHMU</name>
<dbReference type="GeneID" id="14905669"/>
<feature type="coiled-coil region" evidence="1">
    <location>
        <begin position="67"/>
        <end position="126"/>
    </location>
</feature>